<dbReference type="InterPro" id="IPR029058">
    <property type="entry name" value="AB_hydrolase_fold"/>
</dbReference>
<dbReference type="Gene3D" id="3.40.50.1820">
    <property type="entry name" value="alpha/beta hydrolase"/>
    <property type="match status" value="1"/>
</dbReference>
<feature type="domain" description="AB hydrolase-1" evidence="1">
    <location>
        <begin position="4"/>
        <end position="217"/>
    </location>
</feature>
<dbReference type="InterPro" id="IPR050228">
    <property type="entry name" value="Carboxylesterase_BioH"/>
</dbReference>
<comment type="caution">
    <text evidence="2">The sequence shown here is derived from an EMBL/GenBank/DDBJ whole genome shotgun (WGS) entry which is preliminary data.</text>
</comment>
<dbReference type="Proteomes" id="UP000215563">
    <property type="component" value="Unassembled WGS sequence"/>
</dbReference>
<reference evidence="2 3" key="1">
    <citation type="submission" date="2017-07" db="EMBL/GenBank/DDBJ databases">
        <title>Amycolatopsis alba DSM 44262 Genome sequencing and assembly.</title>
        <authorList>
            <person name="Kaur N."/>
            <person name="Mayilraj S."/>
        </authorList>
    </citation>
    <scope>NUCLEOTIDE SEQUENCE [LARGE SCALE GENOMIC DNA]</scope>
    <source>
        <strain evidence="2 3">DSM 44262</strain>
    </source>
</reference>
<dbReference type="RefSeq" id="WP_020631999.1">
    <property type="nucleotide sequence ID" value="NZ_KB913032.1"/>
</dbReference>
<dbReference type="PANTHER" id="PTHR43194:SF5">
    <property type="entry name" value="PIMELOYL-[ACYL-CARRIER PROTEIN] METHYL ESTER ESTERASE"/>
    <property type="match status" value="1"/>
</dbReference>
<evidence type="ECO:0000313" key="3">
    <source>
        <dbReference type="Proteomes" id="UP000215563"/>
    </source>
</evidence>
<dbReference type="PANTHER" id="PTHR43194">
    <property type="entry name" value="HYDROLASE ALPHA/BETA FOLD FAMILY"/>
    <property type="match status" value="1"/>
</dbReference>
<dbReference type="GO" id="GO:0016787">
    <property type="term" value="F:hydrolase activity"/>
    <property type="evidence" value="ECO:0007669"/>
    <property type="project" value="UniProtKB-KW"/>
</dbReference>
<protein>
    <submittedName>
        <fullName evidence="2">Alpha/beta hydrolase</fullName>
    </submittedName>
</protein>
<evidence type="ECO:0000259" key="1">
    <source>
        <dbReference type="Pfam" id="PF12697"/>
    </source>
</evidence>
<organism evidence="2 3">
    <name type="scientific">Amycolatopsis alba DSM 44262</name>
    <dbReference type="NCBI Taxonomy" id="1125972"/>
    <lineage>
        <taxon>Bacteria</taxon>
        <taxon>Bacillati</taxon>
        <taxon>Actinomycetota</taxon>
        <taxon>Actinomycetes</taxon>
        <taxon>Pseudonocardiales</taxon>
        <taxon>Pseudonocardiaceae</taxon>
        <taxon>Amycolatopsis</taxon>
    </lineage>
</organism>
<keyword evidence="3" id="KW-1185">Reference proteome</keyword>
<dbReference type="EMBL" id="NMQU01000045">
    <property type="protein sequence ID" value="OXM49995.1"/>
    <property type="molecule type" value="Genomic_DNA"/>
</dbReference>
<dbReference type="InterPro" id="IPR000073">
    <property type="entry name" value="AB_hydrolase_1"/>
</dbReference>
<accession>A0A229RTY6</accession>
<dbReference type="SUPFAM" id="SSF53474">
    <property type="entry name" value="alpha/beta-Hydrolases"/>
    <property type="match status" value="1"/>
</dbReference>
<name>A0A229RTY6_AMYAL</name>
<keyword evidence="2" id="KW-0378">Hydrolase</keyword>
<dbReference type="Pfam" id="PF12697">
    <property type="entry name" value="Abhydrolase_6"/>
    <property type="match status" value="1"/>
</dbReference>
<sequence>MVPVVFVHGIRLSRAAWSEQLEVLGHPAKAVDLPGHGSRRGERFTLDGAVDAVAGAVDEPALVVGHSLGGYVAIAAAARHPEKVAGLVVAGSTFLPGRTLETPFRLAHRLLIRLPDRGEGLSRRQFRTALPPKLAEAVIGGGIATEVIPDVAKAIDAFDVLAELGTYPGPTWLINGSRDHFRRHEHRFLDACADGRLINVPKAGHYLPMARGKEFAQLVLDAARSLSIAVRVPGKSGAFGRGPG</sequence>
<evidence type="ECO:0000313" key="2">
    <source>
        <dbReference type="EMBL" id="OXM49995.1"/>
    </source>
</evidence>
<gene>
    <name evidence="2" type="ORF">CFP75_17120</name>
</gene>
<proteinExistence type="predicted"/>
<dbReference type="AlphaFoldDB" id="A0A229RTY6"/>
<dbReference type="OrthoDB" id="5495375at2"/>